<feature type="domain" description="NmrA-like" evidence="4">
    <location>
        <begin position="4"/>
        <end position="273"/>
    </location>
</feature>
<keyword evidence="6" id="KW-1185">Reference proteome</keyword>
<evidence type="ECO:0000256" key="1">
    <source>
        <dbReference type="ARBA" id="ARBA00005725"/>
    </source>
</evidence>
<dbReference type="SUPFAM" id="SSF51735">
    <property type="entry name" value="NAD(P)-binding Rossmann-fold domains"/>
    <property type="match status" value="1"/>
</dbReference>
<protein>
    <submittedName>
        <fullName evidence="5">NAD(P)-binding protein</fullName>
    </submittedName>
</protein>
<dbReference type="AlphaFoldDB" id="A0A8E2EA79"/>
<dbReference type="InterPro" id="IPR036291">
    <property type="entry name" value="NAD(P)-bd_dom_sf"/>
</dbReference>
<accession>A0A8E2EA79</accession>
<dbReference type="GO" id="GO:0016491">
    <property type="term" value="F:oxidoreductase activity"/>
    <property type="evidence" value="ECO:0007669"/>
    <property type="project" value="UniProtKB-KW"/>
</dbReference>
<reference evidence="5 6" key="1">
    <citation type="journal article" date="2016" name="Nat. Commun.">
        <title>Ectomycorrhizal ecology is imprinted in the genome of the dominant symbiotic fungus Cenococcum geophilum.</title>
        <authorList>
            <consortium name="DOE Joint Genome Institute"/>
            <person name="Peter M."/>
            <person name="Kohler A."/>
            <person name="Ohm R.A."/>
            <person name="Kuo A."/>
            <person name="Krutzmann J."/>
            <person name="Morin E."/>
            <person name="Arend M."/>
            <person name="Barry K.W."/>
            <person name="Binder M."/>
            <person name="Choi C."/>
            <person name="Clum A."/>
            <person name="Copeland A."/>
            <person name="Grisel N."/>
            <person name="Haridas S."/>
            <person name="Kipfer T."/>
            <person name="LaButti K."/>
            <person name="Lindquist E."/>
            <person name="Lipzen A."/>
            <person name="Maire R."/>
            <person name="Meier B."/>
            <person name="Mihaltcheva S."/>
            <person name="Molinier V."/>
            <person name="Murat C."/>
            <person name="Poggeler S."/>
            <person name="Quandt C.A."/>
            <person name="Sperisen C."/>
            <person name="Tritt A."/>
            <person name="Tisserant E."/>
            <person name="Crous P.W."/>
            <person name="Henrissat B."/>
            <person name="Nehls U."/>
            <person name="Egli S."/>
            <person name="Spatafora J.W."/>
            <person name="Grigoriev I.V."/>
            <person name="Martin F.M."/>
        </authorList>
    </citation>
    <scope>NUCLEOTIDE SEQUENCE [LARGE SCALE GENOMIC DNA]</scope>
    <source>
        <strain evidence="5 6">CBS 459.81</strain>
    </source>
</reference>
<dbReference type="EMBL" id="KV744965">
    <property type="protein sequence ID" value="OCK80326.1"/>
    <property type="molecule type" value="Genomic_DNA"/>
</dbReference>
<evidence type="ECO:0000313" key="5">
    <source>
        <dbReference type="EMBL" id="OCK80326.1"/>
    </source>
</evidence>
<dbReference type="PANTHER" id="PTHR47706">
    <property type="entry name" value="NMRA-LIKE FAMILY PROTEIN"/>
    <property type="match status" value="1"/>
</dbReference>
<dbReference type="OrthoDB" id="10000533at2759"/>
<sequence>MVVVGIAGGTGGLGRAIVDVLKAQGKHTIKVLSRKATSELEQKLGVSIATVDYTDATSLARTLEQNDIHTVISTLATAEAEPQLNLIRAADMSAVTKRFAPSEFGILYTARHAKMFPIASNKLLAVEELKKTSLEYTLFSNGFFLDYFGMPSVKSYLQPLTIVVDLANNVAAIPGDGNTPVVFTHTFDVANFVAASLDLENWPERSIIIGDKVTWNKFVETAEAVKGTKFDVTYDSVETLKTGKVTELPSHVPVYPFFPKEQLQGLLSIFGLWFEDGTFNLDAEKSLNKIFPEIQTKKVEDILKEVYT</sequence>
<keyword evidence="2" id="KW-0521">NADP</keyword>
<name>A0A8E2EA79_9PEZI</name>
<dbReference type="Proteomes" id="UP000250266">
    <property type="component" value="Unassembled WGS sequence"/>
</dbReference>
<evidence type="ECO:0000256" key="3">
    <source>
        <dbReference type="ARBA" id="ARBA00023002"/>
    </source>
</evidence>
<organism evidence="5 6">
    <name type="scientific">Lepidopterella palustris CBS 459.81</name>
    <dbReference type="NCBI Taxonomy" id="1314670"/>
    <lineage>
        <taxon>Eukaryota</taxon>
        <taxon>Fungi</taxon>
        <taxon>Dikarya</taxon>
        <taxon>Ascomycota</taxon>
        <taxon>Pezizomycotina</taxon>
        <taxon>Dothideomycetes</taxon>
        <taxon>Pleosporomycetidae</taxon>
        <taxon>Mytilinidiales</taxon>
        <taxon>Argynnaceae</taxon>
        <taxon>Lepidopterella</taxon>
    </lineage>
</organism>
<dbReference type="InterPro" id="IPR008030">
    <property type="entry name" value="NmrA-like"/>
</dbReference>
<evidence type="ECO:0000256" key="2">
    <source>
        <dbReference type="ARBA" id="ARBA00022857"/>
    </source>
</evidence>
<dbReference type="Gene3D" id="3.40.50.720">
    <property type="entry name" value="NAD(P)-binding Rossmann-like Domain"/>
    <property type="match status" value="1"/>
</dbReference>
<dbReference type="InterPro" id="IPR051609">
    <property type="entry name" value="NmrA/Isoflavone_reductase-like"/>
</dbReference>
<proteinExistence type="inferred from homology"/>
<dbReference type="PANTHER" id="PTHR47706:SF4">
    <property type="entry name" value="NMRA-LIKE DOMAIN-CONTAINING PROTEIN"/>
    <property type="match status" value="1"/>
</dbReference>
<evidence type="ECO:0000313" key="6">
    <source>
        <dbReference type="Proteomes" id="UP000250266"/>
    </source>
</evidence>
<comment type="similarity">
    <text evidence="1">Belongs to the NmrA-type oxidoreductase family. Isoflavone reductase subfamily.</text>
</comment>
<dbReference type="Gene3D" id="3.90.25.10">
    <property type="entry name" value="UDP-galactose 4-epimerase, domain 1"/>
    <property type="match status" value="1"/>
</dbReference>
<keyword evidence="3" id="KW-0560">Oxidoreductase</keyword>
<gene>
    <name evidence="5" type="ORF">K432DRAFT_382330</name>
</gene>
<dbReference type="Pfam" id="PF05368">
    <property type="entry name" value="NmrA"/>
    <property type="match status" value="1"/>
</dbReference>
<evidence type="ECO:0000259" key="4">
    <source>
        <dbReference type="Pfam" id="PF05368"/>
    </source>
</evidence>